<dbReference type="InterPro" id="IPR007372">
    <property type="entry name" value="Lipid/polyisoprenoid-bd_YceI"/>
</dbReference>
<name>A0A502BIS6_9HYPH</name>
<gene>
    <name evidence="3" type="ORF">FHY56_16030</name>
</gene>
<evidence type="ECO:0000313" key="3">
    <source>
        <dbReference type="EMBL" id="TPF74105.1"/>
    </source>
</evidence>
<dbReference type="Gene3D" id="2.40.128.110">
    <property type="entry name" value="Lipid/polyisoprenoid-binding, YceI-like"/>
    <property type="match status" value="1"/>
</dbReference>
<feature type="signal peptide" evidence="1">
    <location>
        <begin position="1"/>
        <end position="21"/>
    </location>
</feature>
<dbReference type="Proteomes" id="UP000315388">
    <property type="component" value="Unassembled WGS sequence"/>
</dbReference>
<dbReference type="SMART" id="SM00867">
    <property type="entry name" value="YceI"/>
    <property type="match status" value="1"/>
</dbReference>
<organism evidence="3 4">
    <name type="scientific">Brucella gallinifaecis</name>
    <dbReference type="NCBI Taxonomy" id="215590"/>
    <lineage>
        <taxon>Bacteria</taxon>
        <taxon>Pseudomonadati</taxon>
        <taxon>Pseudomonadota</taxon>
        <taxon>Alphaproteobacteria</taxon>
        <taxon>Hyphomicrobiales</taxon>
        <taxon>Brucellaceae</taxon>
        <taxon>Brucella/Ochrobactrum group</taxon>
        <taxon>Brucella</taxon>
    </lineage>
</organism>
<dbReference type="RefSeq" id="WP_140906157.1">
    <property type="nucleotide sequence ID" value="NZ_JBHTMD010000044.1"/>
</dbReference>
<evidence type="ECO:0000259" key="2">
    <source>
        <dbReference type="SMART" id="SM00867"/>
    </source>
</evidence>
<dbReference type="PANTHER" id="PTHR34406:SF1">
    <property type="entry name" value="PROTEIN YCEI"/>
    <property type="match status" value="1"/>
</dbReference>
<dbReference type="Pfam" id="PF04264">
    <property type="entry name" value="YceI"/>
    <property type="match status" value="1"/>
</dbReference>
<protein>
    <submittedName>
        <fullName evidence="3">Polyisoprenoid-binding protein</fullName>
    </submittedName>
</protein>
<feature type="chain" id="PRO_5021366949" evidence="1">
    <location>
        <begin position="22"/>
        <end position="192"/>
    </location>
</feature>
<keyword evidence="4" id="KW-1185">Reference proteome</keyword>
<proteinExistence type="predicted"/>
<sequence length="192" mass="20777">MKFLATTATVLGLLMAGNALAADAYDIDPTHAWVSFKTNHNGWANAHGTFKDVSGAISFDKDNVENSSIDLKIQAASIDTNHEQRDTHLKSPDFLNAEEFPEITYKSTKIEKTGDKTAKVTGDLSIAGNSKPVTLEVVWNEESGLPWDASKIKTGFSATGEFDATEFSIPKLAESGLGPNFKLDIDVEALKK</sequence>
<dbReference type="OrthoDB" id="9811006at2"/>
<reference evidence="3 4" key="1">
    <citation type="journal article" date="2003" name="Int. J. Syst. Evol. Microbiol.">
        <title>Towards a standardized format for the description of a novel species (of an established genus): Ochrobactrum gallinifaecis sp. nov.</title>
        <authorList>
            <person name="Kampfer P."/>
            <person name="Buczolits S."/>
            <person name="Albrecht A."/>
            <person name="Busse H.J."/>
            <person name="Stackebrandt E."/>
        </authorList>
    </citation>
    <scope>NUCLEOTIDE SEQUENCE [LARGE SCALE GENOMIC DNA]</scope>
    <source>
        <strain evidence="3 4">ISO 196</strain>
    </source>
</reference>
<evidence type="ECO:0000256" key="1">
    <source>
        <dbReference type="SAM" id="SignalP"/>
    </source>
</evidence>
<keyword evidence="1" id="KW-0732">Signal</keyword>
<dbReference type="InterPro" id="IPR036761">
    <property type="entry name" value="TTHA0802/YceI-like_sf"/>
</dbReference>
<dbReference type="SUPFAM" id="SSF101874">
    <property type="entry name" value="YceI-like"/>
    <property type="match status" value="1"/>
</dbReference>
<dbReference type="AlphaFoldDB" id="A0A502BIS6"/>
<evidence type="ECO:0000313" key="4">
    <source>
        <dbReference type="Proteomes" id="UP000315388"/>
    </source>
</evidence>
<feature type="domain" description="Lipid/polyisoprenoid-binding YceI-like" evidence="2">
    <location>
        <begin position="24"/>
        <end position="190"/>
    </location>
</feature>
<comment type="caution">
    <text evidence="3">The sequence shown here is derived from an EMBL/GenBank/DDBJ whole genome shotgun (WGS) entry which is preliminary data.</text>
</comment>
<dbReference type="EMBL" id="VEWJ01000016">
    <property type="protein sequence ID" value="TPF74105.1"/>
    <property type="molecule type" value="Genomic_DNA"/>
</dbReference>
<accession>A0A502BIS6</accession>
<dbReference type="PANTHER" id="PTHR34406">
    <property type="entry name" value="PROTEIN YCEI"/>
    <property type="match status" value="1"/>
</dbReference>